<dbReference type="Proteomes" id="UP000316095">
    <property type="component" value="Unassembled WGS sequence"/>
</dbReference>
<dbReference type="EMBL" id="SJPG01000001">
    <property type="protein sequence ID" value="TWT63206.1"/>
    <property type="molecule type" value="Genomic_DNA"/>
</dbReference>
<accession>A0A5C5XJ40</accession>
<name>A0A5C5XJ40_9PLAN</name>
<reference evidence="1 2" key="1">
    <citation type="submission" date="2019-02" db="EMBL/GenBank/DDBJ databases">
        <title>Deep-cultivation of Planctomycetes and their phenomic and genomic characterization uncovers novel biology.</title>
        <authorList>
            <person name="Wiegand S."/>
            <person name="Jogler M."/>
            <person name="Boedeker C."/>
            <person name="Pinto D."/>
            <person name="Vollmers J."/>
            <person name="Rivas-Marin E."/>
            <person name="Kohn T."/>
            <person name="Peeters S.H."/>
            <person name="Heuer A."/>
            <person name="Rast P."/>
            <person name="Oberbeckmann S."/>
            <person name="Bunk B."/>
            <person name="Jeske O."/>
            <person name="Meyerdierks A."/>
            <person name="Storesund J.E."/>
            <person name="Kallscheuer N."/>
            <person name="Luecker S."/>
            <person name="Lage O.M."/>
            <person name="Pohl T."/>
            <person name="Merkel B.J."/>
            <person name="Hornburger P."/>
            <person name="Mueller R.-W."/>
            <person name="Bruemmer F."/>
            <person name="Labrenz M."/>
            <person name="Spormann A.M."/>
            <person name="Op Den Camp H."/>
            <person name="Overmann J."/>
            <person name="Amann R."/>
            <person name="Jetten M.S.M."/>
            <person name="Mascher T."/>
            <person name="Medema M.H."/>
            <person name="Devos D.P."/>
            <person name="Kaster A.-K."/>
            <person name="Ovreas L."/>
            <person name="Rohde M."/>
            <person name="Galperin M.Y."/>
            <person name="Jogler C."/>
        </authorList>
    </citation>
    <scope>NUCLEOTIDE SEQUENCE [LARGE SCALE GENOMIC DNA]</scope>
    <source>
        <strain evidence="1 2">Pan54</strain>
    </source>
</reference>
<keyword evidence="2" id="KW-1185">Reference proteome</keyword>
<dbReference type="AlphaFoldDB" id="A0A5C5XJ40"/>
<evidence type="ECO:0008006" key="3">
    <source>
        <dbReference type="Google" id="ProtNLM"/>
    </source>
</evidence>
<sequence>MQGIEGTFFRGTTDRQRKDANLKGNFAAPHGSACWLVGGGPSLTQELADVIERTPVPVMAVNLAGSGMLRPTFWTAYDPTSRFLRSVYLDAGITKFVNFRRSSDLVPESTYKVCECPNLYFFEGERERGFDDFLDWAHNRIVDWNDSFVQSIDILYQLGFRRIYLAGCEMHIKVSAEMCSYATKRGVSFGENVSLSEFVSTCEKQGISCKELAQLESAQVYHFDQEKSLAAAVATDAHYFRVSQYLRLSRLSMSRAGLQLVSVTPGSRLNDYFPYQNVEEVFAEVCERVGNPSEEVTAGLYSITGPRLPRLDWKMRDFQPLHWPEERRDCHRARCEKKREQEEGQIQDEADLEIRDHDNDRRYREKLCALQAAKIEIHEEG</sequence>
<proteinExistence type="predicted"/>
<evidence type="ECO:0000313" key="1">
    <source>
        <dbReference type="EMBL" id="TWT63206.1"/>
    </source>
</evidence>
<gene>
    <name evidence="1" type="ORF">Pan54_39590</name>
</gene>
<dbReference type="RefSeq" id="WP_146504983.1">
    <property type="nucleotide sequence ID" value="NZ_SJPG01000001.1"/>
</dbReference>
<comment type="caution">
    <text evidence="1">The sequence shown here is derived from an EMBL/GenBank/DDBJ whole genome shotgun (WGS) entry which is preliminary data.</text>
</comment>
<organism evidence="1 2">
    <name type="scientific">Rubinisphaera italica</name>
    <dbReference type="NCBI Taxonomy" id="2527969"/>
    <lineage>
        <taxon>Bacteria</taxon>
        <taxon>Pseudomonadati</taxon>
        <taxon>Planctomycetota</taxon>
        <taxon>Planctomycetia</taxon>
        <taxon>Planctomycetales</taxon>
        <taxon>Planctomycetaceae</taxon>
        <taxon>Rubinisphaera</taxon>
    </lineage>
</organism>
<dbReference type="OrthoDB" id="210114at2"/>
<protein>
    <recommendedName>
        <fullName evidence="3">DUF115 domain-containing protein</fullName>
    </recommendedName>
</protein>
<evidence type="ECO:0000313" key="2">
    <source>
        <dbReference type="Proteomes" id="UP000316095"/>
    </source>
</evidence>